<feature type="domain" description="FecR N-terminal" evidence="1">
    <location>
        <begin position="17"/>
        <end position="55"/>
    </location>
</feature>
<protein>
    <submittedName>
        <fullName evidence="2">DUF4880 domain-containing protein</fullName>
    </submittedName>
</protein>
<reference evidence="2 3" key="1">
    <citation type="submission" date="2020-04" db="EMBL/GenBank/DDBJ databases">
        <title>Description of novel Gluconacetobacter.</title>
        <authorList>
            <person name="Sombolestani A."/>
        </authorList>
    </citation>
    <scope>NUCLEOTIDE SEQUENCE [LARGE SCALE GENOMIC DNA]</scope>
    <source>
        <strain evidence="2 3">LMG 27801</strain>
    </source>
</reference>
<dbReference type="RefSeq" id="WP_182985186.1">
    <property type="nucleotide sequence ID" value="NZ_JABEQD010000002.1"/>
</dbReference>
<organism evidence="2 3">
    <name type="scientific">Gluconacetobacter aggeris</name>
    <dbReference type="NCBI Taxonomy" id="1286186"/>
    <lineage>
        <taxon>Bacteria</taxon>
        <taxon>Pseudomonadati</taxon>
        <taxon>Pseudomonadota</taxon>
        <taxon>Alphaproteobacteria</taxon>
        <taxon>Acetobacterales</taxon>
        <taxon>Acetobacteraceae</taxon>
        <taxon>Gluconacetobacter</taxon>
    </lineage>
</organism>
<dbReference type="InterPro" id="IPR032623">
    <property type="entry name" value="FecR_N"/>
</dbReference>
<keyword evidence="3" id="KW-1185">Reference proteome</keyword>
<dbReference type="Proteomes" id="UP000559860">
    <property type="component" value="Unassembled WGS sequence"/>
</dbReference>
<dbReference type="Pfam" id="PF16220">
    <property type="entry name" value="DUF4880"/>
    <property type="match status" value="1"/>
</dbReference>
<comment type="caution">
    <text evidence="2">The sequence shown here is derived from an EMBL/GenBank/DDBJ whole genome shotgun (WGS) entry which is preliminary data.</text>
</comment>
<evidence type="ECO:0000313" key="2">
    <source>
        <dbReference type="EMBL" id="MBB2167547.1"/>
    </source>
</evidence>
<dbReference type="EMBL" id="JABEQD010000002">
    <property type="protein sequence ID" value="MBB2167547.1"/>
    <property type="molecule type" value="Genomic_DNA"/>
</dbReference>
<evidence type="ECO:0000313" key="3">
    <source>
        <dbReference type="Proteomes" id="UP000559860"/>
    </source>
</evidence>
<gene>
    <name evidence="2" type="ORF">HLH36_04110</name>
</gene>
<proteinExistence type="predicted"/>
<dbReference type="AlphaFoldDB" id="A0A7W4NVF9"/>
<sequence length="321" mass="33852">MGPVTCGRENPTPESIAADWVARMDRAALTAGEQGELDRWLGADLRHRGAMIRAQVVWQATERAAALRPGAGAGASLAVRPPEAFAALHPLPARARSLSRRAMVASAAGLALGAWPAPSREMGRFYSVRDAAPRSIEMAGGTVRLDCFSGLLVGGAAARLLDGRCVLSSRRVARLDAGSLTFRSVGRVQVAIAGDRTTGLLLSGSAVAIRQGTGERFTLRAGDCLTMGAGSPPRLRGLTADELARATNWERGVVELQGETLGDAAAIFNRYNAKKLMVHGQAGGRVLMGSFALDDPDTFARVARGVLHVDYVASARRLDIF</sequence>
<evidence type="ECO:0000259" key="1">
    <source>
        <dbReference type="Pfam" id="PF16220"/>
    </source>
</evidence>
<accession>A0A7W4NVF9</accession>
<name>A0A7W4NVF9_9PROT</name>